<sequence length="42" mass="4790">MTELLQMLSAGGDIAMIALFGLMWRLDRRVVRLETLLNGKKK</sequence>
<evidence type="ECO:0000313" key="2">
    <source>
        <dbReference type="EMBL" id="KKL73375.1"/>
    </source>
</evidence>
<organism evidence="2">
    <name type="scientific">marine sediment metagenome</name>
    <dbReference type="NCBI Taxonomy" id="412755"/>
    <lineage>
        <taxon>unclassified sequences</taxon>
        <taxon>metagenomes</taxon>
        <taxon>ecological metagenomes</taxon>
    </lineage>
</organism>
<reference evidence="2" key="1">
    <citation type="journal article" date="2015" name="Nature">
        <title>Complex archaea that bridge the gap between prokaryotes and eukaryotes.</title>
        <authorList>
            <person name="Spang A."/>
            <person name="Saw J.H."/>
            <person name="Jorgensen S.L."/>
            <person name="Zaremba-Niedzwiedzka K."/>
            <person name="Martijn J."/>
            <person name="Lind A.E."/>
            <person name="van Eijk R."/>
            <person name="Schleper C."/>
            <person name="Guy L."/>
            <person name="Ettema T.J."/>
        </authorList>
    </citation>
    <scope>NUCLEOTIDE SEQUENCE</scope>
</reference>
<name>A0A0F9GVG7_9ZZZZ</name>
<protein>
    <submittedName>
        <fullName evidence="2">Uncharacterized protein</fullName>
    </submittedName>
</protein>
<proteinExistence type="predicted"/>
<feature type="transmembrane region" description="Helical" evidence="1">
    <location>
        <begin position="6"/>
        <end position="24"/>
    </location>
</feature>
<accession>A0A0F9GVG7</accession>
<keyword evidence="1" id="KW-0812">Transmembrane</keyword>
<comment type="caution">
    <text evidence="2">The sequence shown here is derived from an EMBL/GenBank/DDBJ whole genome shotgun (WGS) entry which is preliminary data.</text>
</comment>
<dbReference type="AlphaFoldDB" id="A0A0F9GVG7"/>
<keyword evidence="1" id="KW-1133">Transmembrane helix</keyword>
<dbReference type="EMBL" id="LAZR01024978">
    <property type="protein sequence ID" value="KKL73375.1"/>
    <property type="molecule type" value="Genomic_DNA"/>
</dbReference>
<keyword evidence="1" id="KW-0472">Membrane</keyword>
<evidence type="ECO:0000256" key="1">
    <source>
        <dbReference type="SAM" id="Phobius"/>
    </source>
</evidence>
<gene>
    <name evidence="2" type="ORF">LCGC14_2075520</name>
</gene>